<keyword evidence="2" id="KW-1185">Reference proteome</keyword>
<protein>
    <submittedName>
        <fullName evidence="1">Uncharacterized protein</fullName>
    </submittedName>
</protein>
<dbReference type="Ensembl" id="ENSPTET00000015551.1">
    <property type="protein sequence ID" value="ENSPTEP00000010230.1"/>
    <property type="gene ID" value="ENSPTEG00000011623.1"/>
</dbReference>
<evidence type="ECO:0000313" key="2">
    <source>
        <dbReference type="Proteomes" id="UP000694416"/>
    </source>
</evidence>
<evidence type="ECO:0000313" key="1">
    <source>
        <dbReference type="Ensembl" id="ENSPTEP00000010230.1"/>
    </source>
</evidence>
<dbReference type="AlphaFoldDB" id="A0A8C9GXV8"/>
<sequence>MWPVPIQNKQPPTALRFQDHVPIVLHHHTLLWILKAFRSFFYIVPFKSKCPRERVTAAKSLEQAKLPVLAVAHCLRT</sequence>
<proteinExistence type="predicted"/>
<accession>A0A8C9GXV8</accession>
<reference evidence="1" key="1">
    <citation type="submission" date="2025-08" db="UniProtKB">
        <authorList>
            <consortium name="Ensembl"/>
        </authorList>
    </citation>
    <scope>IDENTIFICATION</scope>
</reference>
<organism evidence="1 2">
    <name type="scientific">Piliocolobus tephrosceles</name>
    <name type="common">Ugandan red Colobus</name>
    <dbReference type="NCBI Taxonomy" id="591936"/>
    <lineage>
        <taxon>Eukaryota</taxon>
        <taxon>Metazoa</taxon>
        <taxon>Chordata</taxon>
        <taxon>Craniata</taxon>
        <taxon>Vertebrata</taxon>
        <taxon>Euteleostomi</taxon>
        <taxon>Mammalia</taxon>
        <taxon>Eutheria</taxon>
        <taxon>Euarchontoglires</taxon>
        <taxon>Primates</taxon>
        <taxon>Haplorrhini</taxon>
        <taxon>Catarrhini</taxon>
        <taxon>Cercopithecidae</taxon>
        <taxon>Colobinae</taxon>
        <taxon>Piliocolobus</taxon>
    </lineage>
</organism>
<dbReference type="Proteomes" id="UP000694416">
    <property type="component" value="Unplaced"/>
</dbReference>
<name>A0A8C9GXV8_9PRIM</name>
<reference evidence="1" key="2">
    <citation type="submission" date="2025-09" db="UniProtKB">
        <authorList>
            <consortium name="Ensembl"/>
        </authorList>
    </citation>
    <scope>IDENTIFICATION</scope>
</reference>